<evidence type="ECO:0000313" key="2">
    <source>
        <dbReference type="Proteomes" id="UP001177023"/>
    </source>
</evidence>
<keyword evidence="2" id="KW-1185">Reference proteome</keyword>
<dbReference type="PANTHER" id="PTHR23352">
    <property type="entry name" value="NEURAL PROLIFERATION DIFFERENTIATION AND CONTROL PROTEIN-1 NPDC-1 PROTEIN"/>
    <property type="match status" value="1"/>
</dbReference>
<dbReference type="PANTHER" id="PTHR23352:SF2">
    <property type="entry name" value="NEURAL PROLIFERATION DIFFERENTIATION AND CONTROL PROTEIN 1"/>
    <property type="match status" value="1"/>
</dbReference>
<name>A0AA36DAT2_9BILA</name>
<comment type="caution">
    <text evidence="1">The sequence shown here is derived from an EMBL/GenBank/DDBJ whole genome shotgun (WGS) entry which is preliminary data.</text>
</comment>
<reference evidence="1" key="1">
    <citation type="submission" date="2023-06" db="EMBL/GenBank/DDBJ databases">
        <authorList>
            <person name="Delattre M."/>
        </authorList>
    </citation>
    <scope>NUCLEOTIDE SEQUENCE</scope>
    <source>
        <strain evidence="1">AF72</strain>
    </source>
</reference>
<evidence type="ECO:0000313" key="1">
    <source>
        <dbReference type="EMBL" id="CAJ0584032.1"/>
    </source>
</evidence>
<dbReference type="GO" id="GO:0016020">
    <property type="term" value="C:membrane"/>
    <property type="evidence" value="ECO:0007669"/>
    <property type="project" value="InterPro"/>
</dbReference>
<gene>
    <name evidence="1" type="ORF">MSPICULIGERA_LOCUS22100</name>
</gene>
<dbReference type="InterPro" id="IPR009635">
    <property type="entry name" value="NPDC1"/>
</dbReference>
<accession>A0AA36DAT2</accession>
<feature type="non-terminal residue" evidence="1">
    <location>
        <position position="164"/>
    </location>
</feature>
<dbReference type="Proteomes" id="UP001177023">
    <property type="component" value="Unassembled WGS sequence"/>
</dbReference>
<sequence>MAVACVLVVGVVGGAVGGIYYRARRKENPDANEYAPYEPARDLSSVESAVTREMMPRLAKLNFTTTNRPSRRSFPVTRPLASAIESEDEECADDENNYSVYECPGLAPTGDIKEMPGLPLKNQRFSYANCDNVFSGLLRSSNEYNEMPIFIPSFQIHNPNFGQQ</sequence>
<proteinExistence type="predicted"/>
<dbReference type="EMBL" id="CATQJA010002665">
    <property type="protein sequence ID" value="CAJ0584032.1"/>
    <property type="molecule type" value="Genomic_DNA"/>
</dbReference>
<organism evidence="1 2">
    <name type="scientific">Mesorhabditis spiculigera</name>
    <dbReference type="NCBI Taxonomy" id="96644"/>
    <lineage>
        <taxon>Eukaryota</taxon>
        <taxon>Metazoa</taxon>
        <taxon>Ecdysozoa</taxon>
        <taxon>Nematoda</taxon>
        <taxon>Chromadorea</taxon>
        <taxon>Rhabditida</taxon>
        <taxon>Rhabditina</taxon>
        <taxon>Rhabditomorpha</taxon>
        <taxon>Rhabditoidea</taxon>
        <taxon>Rhabditidae</taxon>
        <taxon>Mesorhabditinae</taxon>
        <taxon>Mesorhabditis</taxon>
    </lineage>
</organism>
<dbReference type="AlphaFoldDB" id="A0AA36DAT2"/>
<protein>
    <submittedName>
        <fullName evidence="1">Uncharacterized protein</fullName>
    </submittedName>
</protein>